<dbReference type="GO" id="GO:0004595">
    <property type="term" value="F:pantetheine-phosphate adenylyltransferase activity"/>
    <property type="evidence" value="ECO:0007669"/>
    <property type="project" value="UniProtKB-UniRule"/>
</dbReference>
<dbReference type="Gene3D" id="3.40.50.620">
    <property type="entry name" value="HUPs"/>
    <property type="match status" value="1"/>
</dbReference>
<dbReference type="PRINTS" id="PR01020">
    <property type="entry name" value="LPSBIOSNTHSS"/>
</dbReference>
<dbReference type="InterPro" id="IPR004821">
    <property type="entry name" value="Cyt_trans-like"/>
</dbReference>
<feature type="site" description="Transition state stabilizer" evidence="9">
    <location>
        <position position="17"/>
    </location>
</feature>
<feature type="binding site" evidence="9">
    <location>
        <position position="9"/>
    </location>
    <ligand>
        <name>substrate</name>
    </ligand>
</feature>
<evidence type="ECO:0000256" key="5">
    <source>
        <dbReference type="ARBA" id="ARBA00022840"/>
    </source>
</evidence>
<dbReference type="Proteomes" id="UP000284868">
    <property type="component" value="Unassembled WGS sequence"/>
</dbReference>
<evidence type="ECO:0000256" key="8">
    <source>
        <dbReference type="ARBA" id="ARBA00029346"/>
    </source>
</evidence>
<feature type="binding site" evidence="9">
    <location>
        <position position="98"/>
    </location>
    <ligand>
        <name>ATP</name>
        <dbReference type="ChEBI" id="CHEBI:30616"/>
    </ligand>
</feature>
<gene>
    <name evidence="9 11" type="primary">coaD</name>
    <name evidence="12" type="ORF">DWZ83_04295</name>
    <name evidence="11" type="ORF">KHZ85_08790</name>
</gene>
<comment type="subunit">
    <text evidence="9">Homohexamer.</text>
</comment>
<dbReference type="InterPro" id="IPR001980">
    <property type="entry name" value="PPAT"/>
</dbReference>
<dbReference type="GO" id="GO:0005737">
    <property type="term" value="C:cytoplasm"/>
    <property type="evidence" value="ECO:0007669"/>
    <property type="project" value="UniProtKB-SubCell"/>
</dbReference>
<evidence type="ECO:0000256" key="9">
    <source>
        <dbReference type="HAMAP-Rule" id="MF_00151"/>
    </source>
</evidence>
<feature type="binding site" evidence="9">
    <location>
        <position position="87"/>
    </location>
    <ligand>
        <name>substrate</name>
    </ligand>
</feature>
<keyword evidence="3 9" id="KW-0548">Nucleotidyltransferase</keyword>
<comment type="subcellular location">
    <subcellularLocation>
        <location evidence="9">Cytoplasm</location>
    </subcellularLocation>
</comment>
<name>A0A415PJR4_9FIRM</name>
<dbReference type="Pfam" id="PF01467">
    <property type="entry name" value="CTP_transf_like"/>
    <property type="match status" value="1"/>
</dbReference>
<feature type="binding site" evidence="9">
    <location>
        <begin position="88"/>
        <end position="90"/>
    </location>
    <ligand>
        <name>ATP</name>
        <dbReference type="ChEBI" id="CHEBI:30616"/>
    </ligand>
</feature>
<reference evidence="11" key="2">
    <citation type="submission" date="2021-02" db="EMBL/GenBank/DDBJ databases">
        <title>Infant gut strain persistence is associated with maternal origin, phylogeny, and functional potential including surface adhesion and iron acquisition.</title>
        <authorList>
            <person name="Lou Y.C."/>
        </authorList>
    </citation>
    <scope>NUCLEOTIDE SEQUENCE</scope>
    <source>
        <strain evidence="11">L3_108_103G1_dasL3_108_103G1_concoct_2</strain>
    </source>
</reference>
<keyword evidence="4 9" id="KW-0547">Nucleotide-binding</keyword>
<evidence type="ECO:0000256" key="7">
    <source>
        <dbReference type="ARBA" id="ARBA00022993"/>
    </source>
</evidence>
<dbReference type="NCBIfam" id="TIGR00125">
    <property type="entry name" value="cyt_tran_rel"/>
    <property type="match status" value="1"/>
</dbReference>
<evidence type="ECO:0000256" key="2">
    <source>
        <dbReference type="ARBA" id="ARBA00022679"/>
    </source>
</evidence>
<keyword evidence="2 9" id="KW-0808">Transferase</keyword>
<dbReference type="SUPFAM" id="SSF52374">
    <property type="entry name" value="Nucleotidylyl transferase"/>
    <property type="match status" value="1"/>
</dbReference>
<comment type="similarity">
    <text evidence="9">Belongs to the bacterial CoaD family.</text>
</comment>
<dbReference type="Proteomes" id="UP000753219">
    <property type="component" value="Unassembled WGS sequence"/>
</dbReference>
<dbReference type="OrthoDB" id="9806661at2"/>
<dbReference type="EMBL" id="QRPK01000014">
    <property type="protein sequence ID" value="RHM12994.1"/>
    <property type="molecule type" value="Genomic_DNA"/>
</dbReference>
<sequence length="157" mass="17496">MKKAIFPGSFDPLTRGHMDIIKRACKLFDELIVVILNNSKKTSMFTVEERISFLQAATQDLDNVRVADYEGLTVEFARAVGACCMVRGVRSIKDYEYEMEIAAINQHIASEIETLILFANPQDSFVSSSAIKEMVAYGQSVEGLVSEEVYAALLKKC</sequence>
<dbReference type="EC" id="2.7.7.3" evidence="9"/>
<dbReference type="HAMAP" id="MF_00151">
    <property type="entry name" value="PPAT_bact"/>
    <property type="match status" value="1"/>
</dbReference>
<organism evidence="12 13">
    <name type="scientific">Amedibacillus dolichus</name>
    <dbReference type="NCBI Taxonomy" id="31971"/>
    <lineage>
        <taxon>Bacteria</taxon>
        <taxon>Bacillati</taxon>
        <taxon>Bacillota</taxon>
        <taxon>Erysipelotrichia</taxon>
        <taxon>Erysipelotrichales</taxon>
        <taxon>Erysipelotrichaceae</taxon>
        <taxon>Amedibacillus</taxon>
    </lineage>
</organism>
<dbReference type="GO" id="GO:0015937">
    <property type="term" value="P:coenzyme A biosynthetic process"/>
    <property type="evidence" value="ECO:0007669"/>
    <property type="project" value="UniProtKB-UniRule"/>
</dbReference>
<dbReference type="RefSeq" id="WP_004797668.1">
    <property type="nucleotide sequence ID" value="NZ_CABKNA010000013.1"/>
</dbReference>
<feature type="binding site" evidence="9">
    <location>
        <position position="41"/>
    </location>
    <ligand>
        <name>substrate</name>
    </ligand>
</feature>
<evidence type="ECO:0000256" key="4">
    <source>
        <dbReference type="ARBA" id="ARBA00022741"/>
    </source>
</evidence>
<feature type="binding site" evidence="9">
    <location>
        <begin position="123"/>
        <end position="129"/>
    </location>
    <ligand>
        <name>ATP</name>
        <dbReference type="ChEBI" id="CHEBI:30616"/>
    </ligand>
</feature>
<dbReference type="CDD" id="cd02163">
    <property type="entry name" value="PPAT"/>
    <property type="match status" value="1"/>
</dbReference>
<dbReference type="PANTHER" id="PTHR21342">
    <property type="entry name" value="PHOSPHOPANTETHEINE ADENYLYLTRANSFERASE"/>
    <property type="match status" value="1"/>
</dbReference>
<evidence type="ECO:0000259" key="10">
    <source>
        <dbReference type="Pfam" id="PF01467"/>
    </source>
</evidence>
<comment type="pathway">
    <text evidence="9">Cofactor biosynthesis; coenzyme A biosynthesis; CoA from (R)-pantothenate: step 4/5.</text>
</comment>
<evidence type="ECO:0000256" key="3">
    <source>
        <dbReference type="ARBA" id="ARBA00022695"/>
    </source>
</evidence>
<keyword evidence="1 9" id="KW-0963">Cytoplasm</keyword>
<feature type="domain" description="Cytidyltransferase-like" evidence="10">
    <location>
        <begin position="5"/>
        <end position="133"/>
    </location>
</feature>
<proteinExistence type="inferred from homology"/>
<dbReference type="NCBIfam" id="TIGR01510">
    <property type="entry name" value="coaD_prev_kdtB"/>
    <property type="match status" value="1"/>
</dbReference>
<keyword evidence="5 9" id="KW-0067">ATP-binding</keyword>
<dbReference type="GeneID" id="92792545"/>
<evidence type="ECO:0000313" key="12">
    <source>
        <dbReference type="EMBL" id="RHM12994.1"/>
    </source>
</evidence>
<evidence type="ECO:0000256" key="1">
    <source>
        <dbReference type="ARBA" id="ARBA00022490"/>
    </source>
</evidence>
<comment type="function">
    <text evidence="9">Reversibly transfers an adenylyl group from ATP to 4'-phosphopantetheine, yielding dephospho-CoA (dPCoA) and pyrophosphate.</text>
</comment>
<dbReference type="InterPro" id="IPR014729">
    <property type="entry name" value="Rossmann-like_a/b/a_fold"/>
</dbReference>
<keyword evidence="13" id="KW-1185">Reference proteome</keyword>
<evidence type="ECO:0000256" key="6">
    <source>
        <dbReference type="ARBA" id="ARBA00022842"/>
    </source>
</evidence>
<comment type="cofactor">
    <cofactor evidence="9">
        <name>Mg(2+)</name>
        <dbReference type="ChEBI" id="CHEBI:18420"/>
    </cofactor>
</comment>
<evidence type="ECO:0000313" key="11">
    <source>
        <dbReference type="EMBL" id="MBS4884843.1"/>
    </source>
</evidence>
<reference evidence="12 13" key="1">
    <citation type="submission" date="2018-08" db="EMBL/GenBank/DDBJ databases">
        <title>A genome reference for cultivated species of the human gut microbiota.</title>
        <authorList>
            <person name="Zou Y."/>
            <person name="Xue W."/>
            <person name="Luo G."/>
        </authorList>
    </citation>
    <scope>NUCLEOTIDE SEQUENCE [LARGE SCALE GENOMIC DNA]</scope>
    <source>
        <strain evidence="12 13">AF35-6BH</strain>
    </source>
</reference>
<dbReference type="GO" id="GO:0005524">
    <property type="term" value="F:ATP binding"/>
    <property type="evidence" value="ECO:0007669"/>
    <property type="project" value="UniProtKB-KW"/>
</dbReference>
<comment type="caution">
    <text evidence="12">The sequence shown here is derived from an EMBL/GenBank/DDBJ whole genome shotgun (WGS) entry which is preliminary data.</text>
</comment>
<dbReference type="AlphaFoldDB" id="A0A415PJR4"/>
<evidence type="ECO:0000313" key="13">
    <source>
        <dbReference type="Proteomes" id="UP000284868"/>
    </source>
</evidence>
<keyword evidence="6 9" id="KW-0460">Magnesium</keyword>
<feature type="binding site" evidence="9">
    <location>
        <position position="73"/>
    </location>
    <ligand>
        <name>substrate</name>
    </ligand>
</feature>
<accession>A0A415PJR4</accession>
<feature type="binding site" evidence="9">
    <location>
        <begin position="9"/>
        <end position="10"/>
    </location>
    <ligand>
        <name>ATP</name>
        <dbReference type="ChEBI" id="CHEBI:30616"/>
    </ligand>
</feature>
<dbReference type="EMBL" id="JAGZMZ010000026">
    <property type="protein sequence ID" value="MBS4884843.1"/>
    <property type="molecule type" value="Genomic_DNA"/>
</dbReference>
<protein>
    <recommendedName>
        <fullName evidence="9">Phosphopantetheine adenylyltransferase</fullName>
        <ecNumber evidence="9">2.7.7.3</ecNumber>
    </recommendedName>
    <alternativeName>
        <fullName evidence="9">Dephospho-CoA pyrophosphorylase</fullName>
    </alternativeName>
    <alternativeName>
        <fullName evidence="9">Pantetheine-phosphate adenylyltransferase</fullName>
        <shortName evidence="9">PPAT</shortName>
    </alternativeName>
</protein>
<dbReference type="PANTHER" id="PTHR21342:SF1">
    <property type="entry name" value="PHOSPHOPANTETHEINE ADENYLYLTRANSFERASE"/>
    <property type="match status" value="1"/>
</dbReference>
<dbReference type="UniPathway" id="UPA00241">
    <property type="reaction ID" value="UER00355"/>
</dbReference>
<feature type="binding site" evidence="9">
    <location>
        <position position="17"/>
    </location>
    <ligand>
        <name>ATP</name>
        <dbReference type="ChEBI" id="CHEBI:30616"/>
    </ligand>
</feature>
<comment type="catalytic activity">
    <reaction evidence="8 9">
        <text>(R)-4'-phosphopantetheine + ATP + H(+) = 3'-dephospho-CoA + diphosphate</text>
        <dbReference type="Rhea" id="RHEA:19801"/>
        <dbReference type="ChEBI" id="CHEBI:15378"/>
        <dbReference type="ChEBI" id="CHEBI:30616"/>
        <dbReference type="ChEBI" id="CHEBI:33019"/>
        <dbReference type="ChEBI" id="CHEBI:57328"/>
        <dbReference type="ChEBI" id="CHEBI:61723"/>
        <dbReference type="EC" id="2.7.7.3"/>
    </reaction>
</comment>
<keyword evidence="7 9" id="KW-0173">Coenzyme A biosynthesis</keyword>